<dbReference type="AlphaFoldDB" id="A0A420IZC4"/>
<dbReference type="Proteomes" id="UP000283383">
    <property type="component" value="Unassembled WGS sequence"/>
</dbReference>
<sequence length="59" mass="6522">MLGLRIFALKALLQPERYPLAKVQKLGKNLSLNASTEIIRQMILSVEAGVEAELTIQLS</sequence>
<evidence type="ECO:0000313" key="2">
    <source>
        <dbReference type="Proteomes" id="UP000283383"/>
    </source>
</evidence>
<dbReference type="EMBL" id="MCBQ01005083">
    <property type="protein sequence ID" value="RKF79907.1"/>
    <property type="molecule type" value="Genomic_DNA"/>
</dbReference>
<accession>A0A420IZC4</accession>
<gene>
    <name evidence="1" type="ORF">GcM3_050010</name>
</gene>
<reference evidence="1 2" key="1">
    <citation type="journal article" date="2018" name="BMC Genomics">
        <title>Comparative genome analyses reveal sequence features reflecting distinct modes of host-adaptation between dicot and monocot powdery mildew.</title>
        <authorList>
            <person name="Wu Y."/>
            <person name="Ma X."/>
            <person name="Pan Z."/>
            <person name="Kale S.D."/>
            <person name="Song Y."/>
            <person name="King H."/>
            <person name="Zhang Q."/>
            <person name="Presley C."/>
            <person name="Deng X."/>
            <person name="Wei C.I."/>
            <person name="Xiao S."/>
        </authorList>
    </citation>
    <scope>NUCLEOTIDE SEQUENCE [LARGE SCALE GENOMIC DNA]</scope>
    <source>
        <strain evidence="1">UMSG3</strain>
    </source>
</reference>
<proteinExistence type="predicted"/>
<evidence type="ECO:0000313" key="1">
    <source>
        <dbReference type="EMBL" id="RKF79907.1"/>
    </source>
</evidence>
<organism evidence="1 2">
    <name type="scientific">Golovinomyces cichoracearum</name>
    <dbReference type="NCBI Taxonomy" id="62708"/>
    <lineage>
        <taxon>Eukaryota</taxon>
        <taxon>Fungi</taxon>
        <taxon>Dikarya</taxon>
        <taxon>Ascomycota</taxon>
        <taxon>Pezizomycotina</taxon>
        <taxon>Leotiomycetes</taxon>
        <taxon>Erysiphales</taxon>
        <taxon>Erysiphaceae</taxon>
        <taxon>Golovinomyces</taxon>
    </lineage>
</organism>
<keyword evidence="2" id="KW-1185">Reference proteome</keyword>
<comment type="caution">
    <text evidence="1">The sequence shown here is derived from an EMBL/GenBank/DDBJ whole genome shotgun (WGS) entry which is preliminary data.</text>
</comment>
<name>A0A420IZC4_9PEZI</name>
<protein>
    <submittedName>
        <fullName evidence="1">Uncharacterized protein</fullName>
    </submittedName>
</protein>